<name>A0AA38VU23_9PEZI</name>
<keyword evidence="2" id="KW-0472">Membrane</keyword>
<dbReference type="EMBL" id="JANBVN010000003">
    <property type="protein sequence ID" value="KAJ9165511.1"/>
    <property type="molecule type" value="Genomic_DNA"/>
</dbReference>
<evidence type="ECO:0000256" key="1">
    <source>
        <dbReference type="SAM" id="MobiDB-lite"/>
    </source>
</evidence>
<feature type="region of interest" description="Disordered" evidence="1">
    <location>
        <begin position="593"/>
        <end position="671"/>
    </location>
</feature>
<proteinExistence type="predicted"/>
<feature type="region of interest" description="Disordered" evidence="1">
    <location>
        <begin position="409"/>
        <end position="435"/>
    </location>
</feature>
<protein>
    <submittedName>
        <fullName evidence="3">Uncharacterized protein</fullName>
    </submittedName>
</protein>
<gene>
    <name evidence="3" type="ORF">NKR19_g331</name>
</gene>
<feature type="compositionally biased region" description="Polar residues" evidence="1">
    <location>
        <begin position="614"/>
        <end position="624"/>
    </location>
</feature>
<sequence>MLEGEGMAPYIEDWRAETTPAEIEVERTPRTTVTIRMEVEIDLEGVAEAQVVAMDPVAVVEKEEVPASVEAEAMEEGVVAEEVASVVDGAEMATEEEAEAEAEEDTTNRKTGNGGNSGDGDRNKNTEDNRESNSKGTPPAIAFSPQETTALPPPAPDTTSVTPLPATDAPSSAEGPNSTDISSPTDTPASVPDPSTVVLVSTVTPGPSVAPVLTTFIPLMTTTALLDTDPAAPRKGTALADTNPTPTPLAISAGIGPDTGRNGTSNNNGGRNGDRNRGNGSNNAGNRNKDNNATAKEKAQDPVEPVLISVGSIGGFITICFIIWVVWRAMRKSQARKNGAASPPSSRRWPRLVLPDRIVGKIPFLKSRQRQWQKMDESSATGVPPPMYKSGMVEVEPVKDFYAQEKTYQLPSRKQSVDQSPTAQISDSPLGRNPPNMAFTNNSLTLDTNVNPSFYQPASAQSLPNFTYTNSPLALDTNITQPWSHQPQQSFSSTNAAQFGNMRASTDETETLRSRMPDAYYNQSELARGPSDAYDPARRQVNRVSQLSSISSGFGDGDIIMPDNVIKPPQPASTSLRQSANLVGRFSWVSQSAQSRRDTVYTQSSEDLPPRFRNVSSWVNQQTGRVKRAQQRNEDGRDAPPVPALSSQQVGVPGIHNPPAEPSFNMMMGDDEVPRRVDDTFVAAQQR</sequence>
<evidence type="ECO:0000313" key="4">
    <source>
        <dbReference type="Proteomes" id="UP001174691"/>
    </source>
</evidence>
<feature type="region of interest" description="Disordered" evidence="1">
    <location>
        <begin position="228"/>
        <end position="301"/>
    </location>
</feature>
<keyword evidence="2" id="KW-1133">Transmembrane helix</keyword>
<evidence type="ECO:0000313" key="3">
    <source>
        <dbReference type="EMBL" id="KAJ9165511.1"/>
    </source>
</evidence>
<feature type="compositionally biased region" description="Low complexity" evidence="1">
    <location>
        <begin position="259"/>
        <end position="269"/>
    </location>
</feature>
<feature type="compositionally biased region" description="Polar residues" evidence="1">
    <location>
        <begin position="174"/>
        <end position="188"/>
    </location>
</feature>
<dbReference type="AlphaFoldDB" id="A0AA38VU23"/>
<keyword evidence="4" id="KW-1185">Reference proteome</keyword>
<accession>A0AA38VU23</accession>
<keyword evidence="2" id="KW-0812">Transmembrane</keyword>
<feature type="region of interest" description="Disordered" evidence="1">
    <location>
        <begin position="90"/>
        <end position="193"/>
    </location>
</feature>
<feature type="compositionally biased region" description="Basic and acidic residues" evidence="1">
    <location>
        <begin position="287"/>
        <end position="301"/>
    </location>
</feature>
<comment type="caution">
    <text evidence="3">The sequence shown here is derived from an EMBL/GenBank/DDBJ whole genome shotgun (WGS) entry which is preliminary data.</text>
</comment>
<feature type="compositionally biased region" description="Polar residues" evidence="1">
    <location>
        <begin position="593"/>
        <end position="606"/>
    </location>
</feature>
<evidence type="ECO:0000256" key="2">
    <source>
        <dbReference type="SAM" id="Phobius"/>
    </source>
</evidence>
<feature type="compositionally biased region" description="Polar residues" evidence="1">
    <location>
        <begin position="409"/>
        <end position="427"/>
    </location>
</feature>
<feature type="transmembrane region" description="Helical" evidence="2">
    <location>
        <begin position="306"/>
        <end position="327"/>
    </location>
</feature>
<feature type="compositionally biased region" description="Basic and acidic residues" evidence="1">
    <location>
        <begin position="119"/>
        <end position="133"/>
    </location>
</feature>
<dbReference type="Proteomes" id="UP001174691">
    <property type="component" value="Unassembled WGS sequence"/>
</dbReference>
<feature type="compositionally biased region" description="Acidic residues" evidence="1">
    <location>
        <begin position="93"/>
        <end position="105"/>
    </location>
</feature>
<organism evidence="3 4">
    <name type="scientific">Coniochaeta hoffmannii</name>
    <dbReference type="NCBI Taxonomy" id="91930"/>
    <lineage>
        <taxon>Eukaryota</taxon>
        <taxon>Fungi</taxon>
        <taxon>Dikarya</taxon>
        <taxon>Ascomycota</taxon>
        <taxon>Pezizomycotina</taxon>
        <taxon>Sordariomycetes</taxon>
        <taxon>Sordariomycetidae</taxon>
        <taxon>Coniochaetales</taxon>
        <taxon>Coniochaetaceae</taxon>
        <taxon>Coniochaeta</taxon>
    </lineage>
</organism>
<reference evidence="3" key="1">
    <citation type="submission" date="2022-07" db="EMBL/GenBank/DDBJ databases">
        <title>Fungi with potential for degradation of polypropylene.</title>
        <authorList>
            <person name="Gostincar C."/>
        </authorList>
    </citation>
    <scope>NUCLEOTIDE SEQUENCE</scope>
    <source>
        <strain evidence="3">EXF-13287</strain>
    </source>
</reference>